<accession>A0A2H3EDP0</accession>
<dbReference type="AlphaFoldDB" id="A0A2H3EDP0"/>
<dbReference type="OMA" id="RINISHH"/>
<evidence type="ECO:0000313" key="1">
    <source>
        <dbReference type="EMBL" id="PBL04351.1"/>
    </source>
</evidence>
<keyword evidence="2" id="KW-1185">Reference proteome</keyword>
<reference evidence="2" key="1">
    <citation type="journal article" date="2017" name="Nat. Ecol. Evol.">
        <title>Genome expansion and lineage-specific genetic innovations in the forest pathogenic fungi Armillaria.</title>
        <authorList>
            <person name="Sipos G."/>
            <person name="Prasanna A.N."/>
            <person name="Walter M.C."/>
            <person name="O'Connor E."/>
            <person name="Balint B."/>
            <person name="Krizsan K."/>
            <person name="Kiss B."/>
            <person name="Hess J."/>
            <person name="Varga T."/>
            <person name="Slot J."/>
            <person name="Riley R."/>
            <person name="Boka B."/>
            <person name="Rigling D."/>
            <person name="Barry K."/>
            <person name="Lee J."/>
            <person name="Mihaltcheva S."/>
            <person name="LaButti K."/>
            <person name="Lipzen A."/>
            <person name="Waldron R."/>
            <person name="Moloney N.M."/>
            <person name="Sperisen C."/>
            <person name="Kredics L."/>
            <person name="Vagvoelgyi C."/>
            <person name="Patrignani A."/>
            <person name="Fitzpatrick D."/>
            <person name="Nagy I."/>
            <person name="Doyle S."/>
            <person name="Anderson J.B."/>
            <person name="Grigoriev I.V."/>
            <person name="Gueldener U."/>
            <person name="Muensterkoetter M."/>
            <person name="Nagy L.G."/>
        </authorList>
    </citation>
    <scope>NUCLEOTIDE SEQUENCE [LARGE SCALE GENOMIC DNA]</scope>
    <source>
        <strain evidence="2">Ar21-2</strain>
    </source>
</reference>
<dbReference type="EMBL" id="KZ293644">
    <property type="protein sequence ID" value="PBL04351.1"/>
    <property type="molecule type" value="Genomic_DNA"/>
</dbReference>
<dbReference type="Proteomes" id="UP000217790">
    <property type="component" value="Unassembled WGS sequence"/>
</dbReference>
<protein>
    <submittedName>
        <fullName evidence="1">Uncharacterized protein</fullName>
    </submittedName>
</protein>
<proteinExistence type="predicted"/>
<organism evidence="1 2">
    <name type="scientific">Armillaria gallica</name>
    <name type="common">Bulbous honey fungus</name>
    <name type="synonym">Armillaria bulbosa</name>
    <dbReference type="NCBI Taxonomy" id="47427"/>
    <lineage>
        <taxon>Eukaryota</taxon>
        <taxon>Fungi</taxon>
        <taxon>Dikarya</taxon>
        <taxon>Basidiomycota</taxon>
        <taxon>Agaricomycotina</taxon>
        <taxon>Agaricomycetes</taxon>
        <taxon>Agaricomycetidae</taxon>
        <taxon>Agaricales</taxon>
        <taxon>Marasmiineae</taxon>
        <taxon>Physalacriaceae</taxon>
        <taxon>Armillaria</taxon>
    </lineage>
</organism>
<evidence type="ECO:0000313" key="2">
    <source>
        <dbReference type="Proteomes" id="UP000217790"/>
    </source>
</evidence>
<gene>
    <name evidence="1" type="ORF">ARMGADRAFT_1004921</name>
</gene>
<name>A0A2H3EDP0_ARMGA</name>
<sequence>MHGLASPSTDSTLGSHTLGYCNHHRRNLLCHCLFLRYLLGHIIRYRNHRDLLRHHRHYRDFLCNVLRYAFYDDVFYDDVFLHHVVKFIVDLLLDFDSHDFCSSRTGLPVADAWKQFRVEDVRRQSPKIMVKLYYELYRICGIEGTKDVDDYQCTACGYVTDVLREGLYSDVDFKTSMYNMRLFEAAVTERFDETTKIVDALNLRYMLDCAEAELADAIGLKTKKTTRGDLSRAFRVHVQQKDRYDELRSLPVLQHVSNDALRYMTSESGAIVTRKRADAVAHGDGQGEETLDASIMRESEKVQHILKEIKDLGRERRQTCISSSG</sequence>
<dbReference type="InParanoid" id="A0A2H3EDP0"/>
<dbReference type="OrthoDB" id="3041343at2759"/>